<reference evidence="1" key="1">
    <citation type="submission" date="2023-12" db="EMBL/GenBank/DDBJ databases">
        <title>Diversity of Rhizobium in root nodule of phaseolus vulgaris.</title>
        <authorList>
            <person name="Wang H."/>
        </authorList>
    </citation>
    <scope>NUCLEOTIDE SEQUENCE</scope>
    <source>
        <strain evidence="1">MJ31</strain>
    </source>
</reference>
<dbReference type="Proteomes" id="UP001304050">
    <property type="component" value="Unassembled WGS sequence"/>
</dbReference>
<evidence type="ECO:0000313" key="1">
    <source>
        <dbReference type="EMBL" id="MEA3521078.1"/>
    </source>
</evidence>
<comment type="caution">
    <text evidence="1">The sequence shown here is derived from an EMBL/GenBank/DDBJ whole genome shotgun (WGS) entry which is preliminary data.</text>
</comment>
<gene>
    <name evidence="1" type="ORF">U8465_29160</name>
</gene>
<organism evidence="1 2">
    <name type="scientific">Rhizobium mulingense</name>
    <dbReference type="NCBI Taxonomy" id="3031128"/>
    <lineage>
        <taxon>Bacteria</taxon>
        <taxon>Pseudomonadati</taxon>
        <taxon>Pseudomonadota</taxon>
        <taxon>Alphaproteobacteria</taxon>
        <taxon>Hyphomicrobiales</taxon>
        <taxon>Rhizobiaceae</taxon>
        <taxon>Rhizobium/Agrobacterium group</taxon>
        <taxon>Rhizobium</taxon>
    </lineage>
</organism>
<keyword evidence="2" id="KW-1185">Reference proteome</keyword>
<sequence>MAKAACLGNRRANQFVFKVCAQFVETQHLAGIVVLLERRQDRA</sequence>
<dbReference type="EMBL" id="JAYESG010000024">
    <property type="protein sequence ID" value="MEA3521078.1"/>
    <property type="molecule type" value="Genomic_DNA"/>
</dbReference>
<accession>A0ACC6N6Q5</accession>
<protein>
    <submittedName>
        <fullName evidence="1">Uncharacterized protein</fullName>
    </submittedName>
</protein>
<evidence type="ECO:0000313" key="2">
    <source>
        <dbReference type="Proteomes" id="UP001304050"/>
    </source>
</evidence>
<name>A0ACC6N6Q5_9HYPH</name>
<proteinExistence type="predicted"/>